<dbReference type="InterPro" id="IPR008979">
    <property type="entry name" value="Galactose-bd-like_sf"/>
</dbReference>
<keyword evidence="4" id="KW-0732">Signal</keyword>
<evidence type="ECO:0000259" key="5">
    <source>
        <dbReference type="Pfam" id="PF00150"/>
    </source>
</evidence>
<name>A0ABQ3XQV3_9ACTN</name>
<keyword evidence="7" id="KW-1185">Reference proteome</keyword>
<evidence type="ECO:0000256" key="2">
    <source>
        <dbReference type="ARBA" id="ARBA00023295"/>
    </source>
</evidence>
<proteinExistence type="inferred from homology"/>
<dbReference type="InterPro" id="IPR017853">
    <property type="entry name" value="GH"/>
</dbReference>
<evidence type="ECO:0000313" key="6">
    <source>
        <dbReference type="EMBL" id="GID60895.1"/>
    </source>
</evidence>
<dbReference type="InterPro" id="IPR001547">
    <property type="entry name" value="Glyco_hydro_5"/>
</dbReference>
<dbReference type="SUPFAM" id="SSF49785">
    <property type="entry name" value="Galactose-binding domain-like"/>
    <property type="match status" value="1"/>
</dbReference>
<feature type="domain" description="Glycoside hydrolase family 5" evidence="5">
    <location>
        <begin position="96"/>
        <end position="320"/>
    </location>
</feature>
<reference evidence="6 7" key="1">
    <citation type="submission" date="2021-01" db="EMBL/GenBank/DDBJ databases">
        <title>Whole genome shotgun sequence of Actinoplanes couchii NBRC 106145.</title>
        <authorList>
            <person name="Komaki H."/>
            <person name="Tamura T."/>
        </authorList>
    </citation>
    <scope>NUCLEOTIDE SEQUENCE [LARGE SCALE GENOMIC DNA]</scope>
    <source>
        <strain evidence="6 7">NBRC 106145</strain>
    </source>
</reference>
<sequence>MRSAARFRAIALTSAVLLSGLAMPATAAAAVEAGTAATVVSTADGGTVAARAGRGAGGPGRGRTAVTPTLAGRLAATRSVKSLNYYPSNAAWSSMWNNFDAKRIEADLAKVAGLGADNVRVIIFPQAFGYPTPKAKYTDRLEAFIAAADKYGMTVKITLFDWWDGYSDTANSITWAKTVIAPFKDDPRVLAVELKNEFQPDDASAVTWVRKLIPAIRAVAPAMPLTLSVDGATGAPGMAKIKKSLAGTSLDYYDFHFYGSSERALTEIRRAQDAVAPVPVVIGETGLSSDSDSEGEQAAYLARVYRAAREAGVGSVSPWTFTDFSDGAIPGHSQVSGKPAQYKFGLHRVDGTPKVAASVVRTAWTSGATPNSILNLGFEAPAGESPWRDNLPQAGEAVMATDSPRTGRYSARFSNTGRTSAGLPSLAISPITPVQPGHRWHAEAFARGANATGITEITLSWFDGNGSWIGQHSSTRLAAGNTGWTKLFVDAVAPAGAAGVQLHLKSGDNKGTVWFDDVAIS</sequence>
<evidence type="ECO:0000256" key="3">
    <source>
        <dbReference type="RuleBase" id="RU361153"/>
    </source>
</evidence>
<dbReference type="RefSeq" id="WP_203808344.1">
    <property type="nucleotide sequence ID" value="NZ_BAAAQE010000109.1"/>
</dbReference>
<accession>A0ABQ3XQV3</accession>
<comment type="caution">
    <text evidence="6">The sequence shown here is derived from an EMBL/GenBank/DDBJ whole genome shotgun (WGS) entry which is preliminary data.</text>
</comment>
<protein>
    <recommendedName>
        <fullName evidence="5">Glycoside hydrolase family 5 domain-containing protein</fullName>
    </recommendedName>
</protein>
<dbReference type="Gene3D" id="2.60.120.260">
    <property type="entry name" value="Galactose-binding domain-like"/>
    <property type="match status" value="1"/>
</dbReference>
<evidence type="ECO:0000256" key="1">
    <source>
        <dbReference type="ARBA" id="ARBA00022801"/>
    </source>
</evidence>
<gene>
    <name evidence="6" type="ORF">Aco03nite_092990</name>
</gene>
<evidence type="ECO:0000313" key="7">
    <source>
        <dbReference type="Proteomes" id="UP000612282"/>
    </source>
</evidence>
<dbReference type="EMBL" id="BOMG01000116">
    <property type="protein sequence ID" value="GID60895.1"/>
    <property type="molecule type" value="Genomic_DNA"/>
</dbReference>
<dbReference type="Gene3D" id="3.20.20.80">
    <property type="entry name" value="Glycosidases"/>
    <property type="match status" value="1"/>
</dbReference>
<keyword evidence="1 3" id="KW-0378">Hydrolase</keyword>
<evidence type="ECO:0000256" key="4">
    <source>
        <dbReference type="SAM" id="SignalP"/>
    </source>
</evidence>
<comment type="similarity">
    <text evidence="3">Belongs to the glycosyl hydrolase 5 (cellulase A) family.</text>
</comment>
<feature type="signal peptide" evidence="4">
    <location>
        <begin position="1"/>
        <end position="27"/>
    </location>
</feature>
<keyword evidence="2 3" id="KW-0326">Glycosidase</keyword>
<organism evidence="6 7">
    <name type="scientific">Actinoplanes couchii</name>
    <dbReference type="NCBI Taxonomy" id="403638"/>
    <lineage>
        <taxon>Bacteria</taxon>
        <taxon>Bacillati</taxon>
        <taxon>Actinomycetota</taxon>
        <taxon>Actinomycetes</taxon>
        <taxon>Micromonosporales</taxon>
        <taxon>Micromonosporaceae</taxon>
        <taxon>Actinoplanes</taxon>
    </lineage>
</organism>
<dbReference type="Pfam" id="PF00150">
    <property type="entry name" value="Cellulase"/>
    <property type="match status" value="1"/>
</dbReference>
<feature type="chain" id="PRO_5045868308" description="Glycoside hydrolase family 5 domain-containing protein" evidence="4">
    <location>
        <begin position="28"/>
        <end position="521"/>
    </location>
</feature>
<dbReference type="Proteomes" id="UP000612282">
    <property type="component" value="Unassembled WGS sequence"/>
</dbReference>
<dbReference type="SUPFAM" id="SSF51445">
    <property type="entry name" value="(Trans)glycosidases"/>
    <property type="match status" value="1"/>
</dbReference>